<dbReference type="Proteomes" id="UP001596997">
    <property type="component" value="Unassembled WGS sequence"/>
</dbReference>
<evidence type="ECO:0000313" key="4">
    <source>
        <dbReference type="Proteomes" id="UP001596997"/>
    </source>
</evidence>
<evidence type="ECO:0000256" key="1">
    <source>
        <dbReference type="SAM" id="MobiDB-lite"/>
    </source>
</evidence>
<feature type="transmembrane region" description="Helical" evidence="2">
    <location>
        <begin position="12"/>
        <end position="31"/>
    </location>
</feature>
<gene>
    <name evidence="3" type="ORF">ACFQ1O_11905</name>
</gene>
<comment type="caution">
    <text evidence="3">The sequence shown here is derived from an EMBL/GenBank/DDBJ whole genome shotgun (WGS) entry which is preliminary data.</text>
</comment>
<protein>
    <submittedName>
        <fullName evidence="3">Energy transducer TonB</fullName>
    </submittedName>
</protein>
<feature type="compositionally biased region" description="Acidic residues" evidence="1">
    <location>
        <begin position="73"/>
        <end position="119"/>
    </location>
</feature>
<proteinExistence type="predicted"/>
<keyword evidence="2" id="KW-1133">Transmembrane helix</keyword>
<keyword evidence="2" id="KW-0812">Transmembrane</keyword>
<dbReference type="RefSeq" id="WP_377716259.1">
    <property type="nucleotide sequence ID" value="NZ_JBHTJM010000010.1"/>
</dbReference>
<feature type="compositionally biased region" description="Low complexity" evidence="1">
    <location>
        <begin position="172"/>
        <end position="183"/>
    </location>
</feature>
<feature type="region of interest" description="Disordered" evidence="1">
    <location>
        <begin position="52"/>
        <end position="221"/>
    </location>
</feature>
<sequence length="303" mass="33004">MNKIFKDDNEKKAAKLTALTALIVFLLMFFYKPLEAFDPPIEYGMEVNFGTTDFGSGDDQPLEELKTQPTEDVTPEEPVEEEVTPEDPVEEVVEEPVEEVVETPVEEVTEEVITEETTEDVPVVDPVKEEPKEVPKETPKEEPKETPKEEAAPPAPPKPDQSTQDALSSVLNGPPANGNSSGNEGDDNEDGDKGDDNGDPNAPEYYTDPGNGSGGNYQLIGRLPLRRPTPKYNCNKEGRVVVAIKVDRTGKVISATPGAKGSTTTESCLLEQAKIAALKTKWQAAANAPEKQVGKIIYNFSLY</sequence>
<feature type="compositionally biased region" description="Basic and acidic residues" evidence="1">
    <location>
        <begin position="126"/>
        <end position="151"/>
    </location>
</feature>
<reference evidence="4" key="1">
    <citation type="journal article" date="2019" name="Int. J. Syst. Evol. Microbiol.">
        <title>The Global Catalogue of Microorganisms (GCM) 10K type strain sequencing project: providing services to taxonomists for standard genome sequencing and annotation.</title>
        <authorList>
            <consortium name="The Broad Institute Genomics Platform"/>
            <consortium name="The Broad Institute Genome Sequencing Center for Infectious Disease"/>
            <person name="Wu L."/>
            <person name="Ma J."/>
        </authorList>
    </citation>
    <scope>NUCLEOTIDE SEQUENCE [LARGE SCALE GENOMIC DNA]</scope>
    <source>
        <strain evidence="4">CCUG 62114</strain>
    </source>
</reference>
<organism evidence="3 4">
    <name type="scientific">Pseudofulvibacter geojedonensis</name>
    <dbReference type="NCBI Taxonomy" id="1123758"/>
    <lineage>
        <taxon>Bacteria</taxon>
        <taxon>Pseudomonadati</taxon>
        <taxon>Bacteroidota</taxon>
        <taxon>Flavobacteriia</taxon>
        <taxon>Flavobacteriales</taxon>
        <taxon>Flavobacteriaceae</taxon>
        <taxon>Pseudofulvibacter</taxon>
    </lineage>
</organism>
<keyword evidence="2" id="KW-0472">Membrane</keyword>
<accession>A0ABW3I4G9</accession>
<evidence type="ECO:0000313" key="3">
    <source>
        <dbReference type="EMBL" id="MFD0964710.1"/>
    </source>
</evidence>
<feature type="compositionally biased region" description="Acidic residues" evidence="1">
    <location>
        <begin position="184"/>
        <end position="193"/>
    </location>
</feature>
<evidence type="ECO:0000256" key="2">
    <source>
        <dbReference type="SAM" id="Phobius"/>
    </source>
</evidence>
<dbReference type="EMBL" id="JBHTJM010000010">
    <property type="protein sequence ID" value="MFD0964710.1"/>
    <property type="molecule type" value="Genomic_DNA"/>
</dbReference>
<keyword evidence="4" id="KW-1185">Reference proteome</keyword>
<feature type="compositionally biased region" description="Polar residues" evidence="1">
    <location>
        <begin position="161"/>
        <end position="171"/>
    </location>
</feature>
<name>A0ABW3I4G9_9FLAO</name>